<accession>A0A828QVP2</accession>
<protein>
    <submittedName>
        <fullName evidence="1">Uncharacterized protein</fullName>
    </submittedName>
</protein>
<comment type="caution">
    <text evidence="1">The sequence shown here is derived from an EMBL/GenBank/DDBJ whole genome shotgun (WGS) entry which is preliminary data.</text>
</comment>
<evidence type="ECO:0000313" key="2">
    <source>
        <dbReference type="Proteomes" id="UP000005813"/>
    </source>
</evidence>
<dbReference type="RefSeq" id="WP_004278167.1">
    <property type="nucleotide sequence ID" value="NZ_GL622228.1"/>
</dbReference>
<proteinExistence type="predicted"/>
<gene>
    <name evidence="1" type="ORF">HMPREF9400_1637</name>
</gene>
<dbReference type="EMBL" id="AEPU01000035">
    <property type="protein sequence ID" value="EFU71107.1"/>
    <property type="molecule type" value="Genomic_DNA"/>
</dbReference>
<organism evidence="1 2">
    <name type="scientific">Campylobacter upsaliensis JV21</name>
    <dbReference type="NCBI Taxonomy" id="888826"/>
    <lineage>
        <taxon>Bacteria</taxon>
        <taxon>Pseudomonadati</taxon>
        <taxon>Campylobacterota</taxon>
        <taxon>Epsilonproteobacteria</taxon>
        <taxon>Campylobacterales</taxon>
        <taxon>Campylobacteraceae</taxon>
        <taxon>Campylobacter</taxon>
    </lineage>
</organism>
<reference evidence="1 2" key="1">
    <citation type="submission" date="2010-12" db="EMBL/GenBank/DDBJ databases">
        <authorList>
            <person name="Muzny D."/>
            <person name="Qin X."/>
            <person name="Buhay C."/>
            <person name="Dugan-Rocha S."/>
            <person name="Ding Y."/>
            <person name="Chen G."/>
            <person name="Hawes A."/>
            <person name="Holder M."/>
            <person name="Jhangiani S."/>
            <person name="Johnson A."/>
            <person name="Khan Z."/>
            <person name="Li Z."/>
            <person name="Liu W."/>
            <person name="Liu X."/>
            <person name="Perez L."/>
            <person name="Shen H."/>
            <person name="Wang Q."/>
            <person name="Watt J."/>
            <person name="Xi L."/>
            <person name="Xin Y."/>
            <person name="Zhou J."/>
            <person name="Deng J."/>
            <person name="Jiang H."/>
            <person name="Liu Y."/>
            <person name="Qu J."/>
            <person name="Song X.-Z."/>
            <person name="Zhang L."/>
            <person name="Villasana D."/>
            <person name="Johnson A."/>
            <person name="Liu J."/>
            <person name="Liyanage D."/>
            <person name="Lorensuhewa L."/>
            <person name="Robinson T."/>
            <person name="Song A."/>
            <person name="Song B.-B."/>
            <person name="Dinh H."/>
            <person name="Thornton R."/>
            <person name="Coyle M."/>
            <person name="Francisco L."/>
            <person name="Jackson L."/>
            <person name="Javaid M."/>
            <person name="Korchina V."/>
            <person name="Kovar C."/>
            <person name="Mata R."/>
            <person name="Mathew T."/>
            <person name="Ngo R."/>
            <person name="Nguyen L."/>
            <person name="Nguyen N."/>
            <person name="Okwuonu G."/>
            <person name="Ongeri F."/>
            <person name="Pham C."/>
            <person name="Simmons D."/>
            <person name="Wilczek-Boney K."/>
            <person name="Hale W."/>
            <person name="Jakkamsetti A."/>
            <person name="Pham P."/>
            <person name="Ruth R."/>
            <person name="San Lucas F."/>
            <person name="Warren J."/>
            <person name="Zhang J."/>
            <person name="Zhao Z."/>
            <person name="Zhou C."/>
            <person name="Zhu D."/>
            <person name="Lee S."/>
            <person name="Bess C."/>
            <person name="Blankenburg K."/>
            <person name="Forbes L."/>
            <person name="Fu Q."/>
            <person name="Gubbala S."/>
            <person name="Hirani K."/>
            <person name="Jayaseelan J.C."/>
            <person name="Lara F."/>
            <person name="Munidasa M."/>
            <person name="Palculict T."/>
            <person name="Patil S."/>
            <person name="Pu L.-L."/>
            <person name="Saada N."/>
            <person name="Tang L."/>
            <person name="Weissenberger G."/>
            <person name="Zhu Y."/>
            <person name="Hemphill L."/>
            <person name="Shang Y."/>
            <person name="Youmans B."/>
            <person name="Ayvaz T."/>
            <person name="Ross M."/>
            <person name="Santibanez J."/>
            <person name="Aqrawi P."/>
            <person name="Gross S."/>
            <person name="Joshi V."/>
            <person name="Fowler G."/>
            <person name="Nazareth L."/>
            <person name="Reid J."/>
            <person name="Worley K."/>
            <person name="Petrosino J."/>
            <person name="Highlander S."/>
            <person name="Gibbs R."/>
        </authorList>
    </citation>
    <scope>NUCLEOTIDE SEQUENCE [LARGE SCALE GENOMIC DNA]</scope>
    <source>
        <strain evidence="1 2">JV21</strain>
    </source>
</reference>
<name>A0A828QVP2_CAMUP</name>
<sequence>MSKLSQPFVHFDANKMHRLITFFQRTFAESYEKQVENMKISLTKEFEEKIINDILEQYIDYAIAYELVVEDVCPYKILAWYGYLLADALYIEQKELAILAISTSIVCMLRLLRVEQIELEESFHKKALQMVLSELRGNHMKSEETNKKQHIKIGLGMNGLYMMFRTASICKKS</sequence>
<dbReference type="Proteomes" id="UP000005813">
    <property type="component" value="Unassembled WGS sequence"/>
</dbReference>
<evidence type="ECO:0000313" key="1">
    <source>
        <dbReference type="EMBL" id="EFU71107.1"/>
    </source>
</evidence>
<dbReference type="AlphaFoldDB" id="A0A828QVP2"/>